<gene>
    <name evidence="1" type="ORF">JV16_02746</name>
</gene>
<name>A0A0D0GWC1_9BACL</name>
<evidence type="ECO:0000313" key="1">
    <source>
        <dbReference type="EMBL" id="KIP20066.1"/>
    </source>
</evidence>
<dbReference type="EMBL" id="JXTG01000026">
    <property type="protein sequence ID" value="KIP20066.1"/>
    <property type="molecule type" value="Genomic_DNA"/>
</dbReference>
<reference evidence="1 2" key="1">
    <citation type="submission" date="2015-01" db="EMBL/GenBank/DDBJ databases">
        <title>Genome sequence of Anoxybacillus ayderensis strain AB04.</title>
        <authorList>
            <person name="Belduz A.O."/>
            <person name="Canakci S."/>
            <person name="Chan K.-G."/>
            <person name="Kahar U.M."/>
            <person name="Yaakob A.S."/>
            <person name="Chan C.S."/>
            <person name="Goh K.M."/>
        </authorList>
    </citation>
    <scope>NUCLEOTIDE SEQUENCE [LARGE SCALE GENOMIC DNA]</scope>
    <source>
        <strain evidence="1 2">AB04</strain>
    </source>
</reference>
<accession>A0A0D0GWC1</accession>
<evidence type="ECO:0000313" key="2">
    <source>
        <dbReference type="Proteomes" id="UP000032047"/>
    </source>
</evidence>
<protein>
    <submittedName>
        <fullName evidence="1">Uncharacterized protein</fullName>
    </submittedName>
</protein>
<accession>A0A7W0C325</accession>
<keyword evidence="2" id="KW-1185">Reference proteome</keyword>
<dbReference type="AlphaFoldDB" id="A0A0D0GWC1"/>
<organism evidence="1 2">
    <name type="scientific">Anoxybacillus ayderensis</name>
    <dbReference type="NCBI Taxonomy" id="265546"/>
    <lineage>
        <taxon>Bacteria</taxon>
        <taxon>Bacillati</taxon>
        <taxon>Bacillota</taxon>
        <taxon>Bacilli</taxon>
        <taxon>Bacillales</taxon>
        <taxon>Anoxybacillaceae</taxon>
        <taxon>Anoxybacillus</taxon>
    </lineage>
</organism>
<dbReference type="Proteomes" id="UP000032047">
    <property type="component" value="Unassembled WGS sequence"/>
</dbReference>
<sequence length="31" mass="3655">MSKKILYLFFVLIGATVVIFANMKHNIYTFM</sequence>
<proteinExistence type="predicted"/>
<comment type="caution">
    <text evidence="1">The sequence shown here is derived from an EMBL/GenBank/DDBJ whole genome shotgun (WGS) entry which is preliminary data.</text>
</comment>